<dbReference type="Pfam" id="PF00534">
    <property type="entry name" value="Glycos_transf_1"/>
    <property type="match status" value="1"/>
</dbReference>
<dbReference type="GO" id="GO:0004377">
    <property type="term" value="F:GDP-Man:Man(3)GlcNAc(2)-PP-Dol alpha-1,2-mannosyltransferase activity"/>
    <property type="evidence" value="ECO:0007669"/>
    <property type="project" value="InterPro"/>
</dbReference>
<dbReference type="EMBL" id="DQTV01000002">
    <property type="protein sequence ID" value="HIP56459.1"/>
    <property type="molecule type" value="Genomic_DNA"/>
</dbReference>
<name>A0A832YX91_9CREN</name>
<feature type="domain" description="Glycosyl transferase family 1" evidence="1">
    <location>
        <begin position="193"/>
        <end position="358"/>
    </location>
</feature>
<proteinExistence type="predicted"/>
<dbReference type="InterPro" id="IPR001296">
    <property type="entry name" value="Glyco_trans_1"/>
</dbReference>
<organism evidence="2 3">
    <name type="scientific">Ignisphaera aggregans</name>
    <dbReference type="NCBI Taxonomy" id="334771"/>
    <lineage>
        <taxon>Archaea</taxon>
        <taxon>Thermoproteota</taxon>
        <taxon>Thermoprotei</taxon>
        <taxon>Desulfurococcales</taxon>
        <taxon>Desulfurococcaceae</taxon>
        <taxon>Ignisphaera</taxon>
    </lineage>
</organism>
<evidence type="ECO:0000259" key="1">
    <source>
        <dbReference type="Pfam" id="PF00534"/>
    </source>
</evidence>
<dbReference type="CDD" id="cd03801">
    <property type="entry name" value="GT4_PimA-like"/>
    <property type="match status" value="1"/>
</dbReference>
<dbReference type="AlphaFoldDB" id="A0A832YX91"/>
<dbReference type="Proteomes" id="UP000605805">
    <property type="component" value="Unassembled WGS sequence"/>
</dbReference>
<evidence type="ECO:0000313" key="3">
    <source>
        <dbReference type="Proteomes" id="UP000605805"/>
    </source>
</evidence>
<dbReference type="Gene3D" id="3.40.50.2000">
    <property type="entry name" value="Glycogen Phosphorylase B"/>
    <property type="match status" value="2"/>
</dbReference>
<protein>
    <submittedName>
        <fullName evidence="2">Glycosyltransferase</fullName>
    </submittedName>
</protein>
<dbReference type="SUPFAM" id="SSF53756">
    <property type="entry name" value="UDP-Glycosyltransferase/glycogen phosphorylase"/>
    <property type="match status" value="1"/>
</dbReference>
<dbReference type="InterPro" id="IPR038013">
    <property type="entry name" value="ALG11"/>
</dbReference>
<comment type="caution">
    <text evidence="2">The sequence shown here is derived from an EMBL/GenBank/DDBJ whole genome shotgun (WGS) entry which is preliminary data.</text>
</comment>
<dbReference type="GO" id="GO:0016020">
    <property type="term" value="C:membrane"/>
    <property type="evidence" value="ECO:0007669"/>
    <property type="project" value="TreeGrafter"/>
</dbReference>
<evidence type="ECO:0000313" key="2">
    <source>
        <dbReference type="EMBL" id="HIP56459.1"/>
    </source>
</evidence>
<dbReference type="PANTHER" id="PTHR45919:SF1">
    <property type="entry name" value="GDP-MAN:MAN(3)GLCNAC(2)-PP-DOL ALPHA-1,2-MANNOSYLTRANSFERASE"/>
    <property type="match status" value="1"/>
</dbReference>
<dbReference type="PANTHER" id="PTHR45919">
    <property type="entry name" value="GDP-MAN:MAN(3)GLCNAC(2)-PP-DOL ALPHA-1,2-MANNOSYLTRANSFERASE"/>
    <property type="match status" value="1"/>
</dbReference>
<reference evidence="2" key="1">
    <citation type="journal article" date="2020" name="ISME J.">
        <title>Gammaproteobacteria mediating utilization of methyl-, sulfur- and petroleum organic compounds in deep ocean hydrothermal plumes.</title>
        <authorList>
            <person name="Zhou Z."/>
            <person name="Liu Y."/>
            <person name="Pan J."/>
            <person name="Cron B.R."/>
            <person name="Toner B.M."/>
            <person name="Anantharaman K."/>
            <person name="Breier J.A."/>
            <person name="Dick G.J."/>
            <person name="Li M."/>
        </authorList>
    </citation>
    <scope>NUCLEOTIDE SEQUENCE</scope>
    <source>
        <strain evidence="2">SZUA-1435</strain>
    </source>
</reference>
<gene>
    <name evidence="2" type="ORF">EYH02_00060</name>
</gene>
<accession>A0A832YX91</accession>
<keyword evidence="2" id="KW-0808">Transferase</keyword>
<dbReference type="GO" id="GO:0006487">
    <property type="term" value="P:protein N-linked glycosylation"/>
    <property type="evidence" value="ECO:0007669"/>
    <property type="project" value="TreeGrafter"/>
</dbReference>
<sequence>MRILIVHPHLNVVGGSEVLTKILVYELASQGNEIIIVTKARREDMFPDRPNIKFEFIKEVPELYKVGVFKAITSKIMNLLYTLDIAIEKHEPEVALIMIQEPIYAVLIKFVNPKLGTALYIHYPFEEEITPENLPKFIEMYRFPNLYGTLYKVADLHMTNSNYTAKALHRYFNIESNVVYPAIDWEYFEHEPSVYEDREDVIVSVGRFVPQKRHDVLIKLFAEKIKPVHRNAKLVIVGIPDVRYGEYYERLLSLAQQTEGVELIDRALTPREMISLYRQAKVYVHLRIGEHFGMAPVEAMSQGAIPIVPSKSGLAELITQGRNGFTFDTDDEVVQYINKVLSMSKDEIVKMRKHCIRTAWYFNPDRFSKEVLSYLRLISE</sequence>